<gene>
    <name evidence="5" type="ORF">R1CP_27120</name>
</gene>
<protein>
    <submittedName>
        <fullName evidence="5">Short chain dehydrogenase</fullName>
    </submittedName>
</protein>
<evidence type="ECO:0000256" key="1">
    <source>
        <dbReference type="ARBA" id="ARBA00006484"/>
    </source>
</evidence>
<evidence type="ECO:0000259" key="4">
    <source>
        <dbReference type="SMART" id="SM00822"/>
    </source>
</evidence>
<proteinExistence type="inferred from homology"/>
<dbReference type="PANTHER" id="PTHR44196:SF2">
    <property type="entry name" value="SHORT-CHAIN DEHYDROGENASE-RELATED"/>
    <property type="match status" value="1"/>
</dbReference>
<dbReference type="Pfam" id="PF00106">
    <property type="entry name" value="adh_short"/>
    <property type="match status" value="1"/>
</dbReference>
<name>A0A1B1KBR8_RHOOP</name>
<dbReference type="RefSeq" id="WP_231137680.1">
    <property type="nucleotide sequence ID" value="NZ_CP009111.1"/>
</dbReference>
<keyword evidence="2" id="KW-0560">Oxidoreductase</keyword>
<dbReference type="PANTHER" id="PTHR44196">
    <property type="entry name" value="DEHYDROGENASE/REDUCTASE SDR FAMILY MEMBER 7B"/>
    <property type="match status" value="1"/>
</dbReference>
<organism evidence="5 6">
    <name type="scientific">Rhodococcus opacus</name>
    <name type="common">Nocardia opaca</name>
    <dbReference type="NCBI Taxonomy" id="37919"/>
    <lineage>
        <taxon>Bacteria</taxon>
        <taxon>Bacillati</taxon>
        <taxon>Actinomycetota</taxon>
        <taxon>Actinomycetes</taxon>
        <taxon>Mycobacteriales</taxon>
        <taxon>Nocardiaceae</taxon>
        <taxon>Rhodococcus</taxon>
    </lineage>
</organism>
<comment type="similarity">
    <text evidence="1 3">Belongs to the short-chain dehydrogenases/reductases (SDR) family.</text>
</comment>
<dbReference type="Gene3D" id="3.40.50.720">
    <property type="entry name" value="NAD(P)-binding Rossmann-like Domain"/>
    <property type="match status" value="1"/>
</dbReference>
<dbReference type="AlphaFoldDB" id="A0A1B1KBR8"/>
<feature type="domain" description="Ketoreductase" evidence="4">
    <location>
        <begin position="20"/>
        <end position="197"/>
    </location>
</feature>
<dbReference type="PRINTS" id="PR00081">
    <property type="entry name" value="GDHRDH"/>
</dbReference>
<evidence type="ECO:0000256" key="3">
    <source>
        <dbReference type="RuleBase" id="RU000363"/>
    </source>
</evidence>
<reference evidence="5 6" key="1">
    <citation type="submission" date="2014-07" db="EMBL/GenBank/DDBJ databases">
        <authorList>
            <person name="Zhang J.E."/>
            <person name="Yang H."/>
            <person name="Guo J."/>
            <person name="Deng Z."/>
            <person name="Luo H."/>
            <person name="Luo M."/>
            <person name="Zhao B."/>
        </authorList>
    </citation>
    <scope>NUCLEOTIDE SEQUENCE [LARGE SCALE GENOMIC DNA]</scope>
    <source>
        <strain evidence="5 6">1CP</strain>
    </source>
</reference>
<evidence type="ECO:0000313" key="6">
    <source>
        <dbReference type="Proteomes" id="UP000186108"/>
    </source>
</evidence>
<evidence type="ECO:0000313" key="5">
    <source>
        <dbReference type="EMBL" id="ANS30065.1"/>
    </source>
</evidence>
<dbReference type="SUPFAM" id="SSF51735">
    <property type="entry name" value="NAD(P)-binding Rossmann-fold domains"/>
    <property type="match status" value="1"/>
</dbReference>
<sequence>MPVLDIKSTGESLPTPAADRTALVTGASSGIGAALSCELSRRGHQVVLVARRAEKLEELATELRAAGGRAHVLGADLSDRSARATLLDRVGELGLTLDILVNNAGLSTLGPVAASDPDAEMNMIEVDVMAVADLCSRALPGMVQRRRGAVLNVASTAAFQPLPGQAAYAAGKAFVLSYTESLTGELKGTGVTATALCPRPVDTGFGETAGFAKEDAEAALPSFMCESPESVARTGIDGLDKGHMIAIPGLANRAASVFAHLAPNKLLVPVLASRHPGLRT</sequence>
<dbReference type="InterPro" id="IPR036291">
    <property type="entry name" value="NAD(P)-bd_dom_sf"/>
</dbReference>
<dbReference type="GO" id="GO:0016491">
    <property type="term" value="F:oxidoreductase activity"/>
    <property type="evidence" value="ECO:0007669"/>
    <property type="project" value="UniProtKB-KW"/>
</dbReference>
<dbReference type="SMART" id="SM00822">
    <property type="entry name" value="PKS_KR"/>
    <property type="match status" value="1"/>
</dbReference>
<dbReference type="GO" id="GO:0016020">
    <property type="term" value="C:membrane"/>
    <property type="evidence" value="ECO:0007669"/>
    <property type="project" value="TreeGrafter"/>
</dbReference>
<dbReference type="PATRIC" id="fig|37919.13.peg.5683"/>
<dbReference type="Proteomes" id="UP000186108">
    <property type="component" value="Chromosome"/>
</dbReference>
<dbReference type="InterPro" id="IPR002347">
    <property type="entry name" value="SDR_fam"/>
</dbReference>
<evidence type="ECO:0000256" key="2">
    <source>
        <dbReference type="ARBA" id="ARBA00023002"/>
    </source>
</evidence>
<dbReference type="PRINTS" id="PR00080">
    <property type="entry name" value="SDRFAMILY"/>
</dbReference>
<accession>A0A1B1KBR8</accession>
<dbReference type="PIRSF" id="PIRSF000126">
    <property type="entry name" value="11-beta-HSD1"/>
    <property type="match status" value="1"/>
</dbReference>
<dbReference type="EMBL" id="CP009111">
    <property type="protein sequence ID" value="ANS30065.1"/>
    <property type="molecule type" value="Genomic_DNA"/>
</dbReference>
<dbReference type="InterPro" id="IPR057326">
    <property type="entry name" value="KR_dom"/>
</dbReference>
<dbReference type="CDD" id="cd05233">
    <property type="entry name" value="SDR_c"/>
    <property type="match status" value="1"/>
</dbReference>